<dbReference type="PANTHER" id="PTHR35605:SF1">
    <property type="entry name" value="ECP2 EFFECTOR PROTEIN DOMAIN-CONTAINING PROTEIN-RELATED"/>
    <property type="match status" value="1"/>
</dbReference>
<dbReference type="OrthoDB" id="3552888at2759"/>
<evidence type="ECO:0000313" key="3">
    <source>
        <dbReference type="Proteomes" id="UP000226192"/>
    </source>
</evidence>
<protein>
    <recommendedName>
        <fullName evidence="4">Ig-like domain-containing protein</fullName>
    </recommendedName>
</protein>
<dbReference type="PANTHER" id="PTHR35605">
    <property type="entry name" value="ECP2 EFFECTOR PROTEIN DOMAIN-CONTAINING PROTEIN-RELATED"/>
    <property type="match status" value="1"/>
</dbReference>
<evidence type="ECO:0000256" key="1">
    <source>
        <dbReference type="SAM" id="SignalP"/>
    </source>
</evidence>
<dbReference type="AlphaFoldDB" id="A0A2C5Y7E2"/>
<evidence type="ECO:0008006" key="4">
    <source>
        <dbReference type="Google" id="ProtNLM"/>
    </source>
</evidence>
<feature type="signal peptide" evidence="1">
    <location>
        <begin position="1"/>
        <end position="18"/>
    </location>
</feature>
<feature type="chain" id="PRO_5013038976" description="Ig-like domain-containing protein" evidence="1">
    <location>
        <begin position="19"/>
        <end position="220"/>
    </location>
</feature>
<accession>A0A2C5Y7E2</accession>
<organism evidence="2 3">
    <name type="scientific">Ophiocordyceps australis</name>
    <dbReference type="NCBI Taxonomy" id="1399860"/>
    <lineage>
        <taxon>Eukaryota</taxon>
        <taxon>Fungi</taxon>
        <taxon>Dikarya</taxon>
        <taxon>Ascomycota</taxon>
        <taxon>Pezizomycotina</taxon>
        <taxon>Sordariomycetes</taxon>
        <taxon>Hypocreomycetidae</taxon>
        <taxon>Hypocreales</taxon>
        <taxon>Ophiocordycipitaceae</taxon>
        <taxon>Ophiocordyceps</taxon>
    </lineage>
</organism>
<dbReference type="STRING" id="1399860.A0A2C5Y7E2"/>
<keyword evidence="1" id="KW-0732">Signal</keyword>
<proteinExistence type="predicted"/>
<keyword evidence="3" id="KW-1185">Reference proteome</keyword>
<dbReference type="EMBL" id="NJET01000055">
    <property type="protein sequence ID" value="PHH63172.1"/>
    <property type="molecule type" value="Genomic_DNA"/>
</dbReference>
<sequence length="220" mass="24727">MALLSLLVAAAALLPSQALGIDPPNSFREKTHAEIFPHDLVVPIEGYTLDIPSWFVRVHPNAPEVLLNGTIQEVERQAIALNPNWKQDISNSPTSGHLDKRAFFRREKLQCRETTRKEWTEAKVSAILKGIDHLRGTPCRPARPATGKTCERVSCSENSAIWWCNDSGQQKFLDTYGEIADGAIYILAHCRIIEIGRIAYVIGQAFHEDNWNVIVRDAWC</sequence>
<name>A0A2C5Y7E2_9HYPO</name>
<evidence type="ECO:0000313" key="2">
    <source>
        <dbReference type="EMBL" id="PHH63172.1"/>
    </source>
</evidence>
<reference evidence="2 3" key="1">
    <citation type="submission" date="2017-06" db="EMBL/GenBank/DDBJ databases">
        <title>Ant-infecting Ophiocordyceps genomes reveal a high diversity of potential behavioral manipulation genes and a possible major role for enterotoxins.</title>
        <authorList>
            <person name="De Bekker C."/>
            <person name="Evans H.C."/>
            <person name="Brachmann A."/>
            <person name="Hughes D.P."/>
        </authorList>
    </citation>
    <scope>NUCLEOTIDE SEQUENCE [LARGE SCALE GENOMIC DNA]</scope>
    <source>
        <strain evidence="2 3">Map64</strain>
    </source>
</reference>
<gene>
    <name evidence="2" type="ORF">CDD81_6223</name>
</gene>
<comment type="caution">
    <text evidence="2">The sequence shown here is derived from an EMBL/GenBank/DDBJ whole genome shotgun (WGS) entry which is preliminary data.</text>
</comment>
<dbReference type="Proteomes" id="UP000226192">
    <property type="component" value="Unassembled WGS sequence"/>
</dbReference>